<comment type="caution">
    <text evidence="1">The sequence shown here is derived from an EMBL/GenBank/DDBJ whole genome shotgun (WGS) entry which is preliminary data.</text>
</comment>
<name>S2DZW7_9ARCH</name>
<accession>S2DZW7</accession>
<dbReference type="EMBL" id="AHJG01000281">
    <property type="protein sequence ID" value="EPA04645.1"/>
    <property type="molecule type" value="Genomic_DNA"/>
</dbReference>
<organism evidence="1 2">
    <name type="scientific">Candidatus Nitrosarchaeum limnium BG20</name>
    <dbReference type="NCBI Taxonomy" id="859192"/>
    <lineage>
        <taxon>Archaea</taxon>
        <taxon>Nitrososphaerota</taxon>
        <taxon>Nitrososphaeria</taxon>
        <taxon>Nitrosopumilales</taxon>
        <taxon>Nitrosopumilaceae</taxon>
        <taxon>Nitrosarchaeum</taxon>
    </lineage>
</organism>
<evidence type="ECO:0000313" key="1">
    <source>
        <dbReference type="EMBL" id="EPA04645.1"/>
    </source>
</evidence>
<proteinExistence type="predicted"/>
<keyword evidence="2" id="KW-1185">Reference proteome</keyword>
<protein>
    <submittedName>
        <fullName evidence="1">Uncharacterized protein</fullName>
    </submittedName>
</protein>
<dbReference type="AlphaFoldDB" id="S2DZW7"/>
<gene>
    <name evidence="1" type="ORF">BG20_I0946</name>
</gene>
<reference evidence="1 2" key="1">
    <citation type="journal article" date="2012" name="J. Bacteriol.">
        <title>Genome Sequence of "Candidatus Nitrosoarchaeum limnia" BG20, a Low-Salinity Ammonia-Oxidizing Archaeon from the San Francisco Bay Estuary.</title>
        <authorList>
            <person name="Mosier A.C."/>
            <person name="Allen E.E."/>
            <person name="Kim M."/>
            <person name="Ferriera S."/>
            <person name="Francis C.A."/>
        </authorList>
    </citation>
    <scope>NUCLEOTIDE SEQUENCE [LARGE SCALE GENOMIC DNA]</scope>
    <source>
        <strain evidence="1 2">BG20</strain>
    </source>
</reference>
<evidence type="ECO:0000313" key="2">
    <source>
        <dbReference type="Proteomes" id="UP000014065"/>
    </source>
</evidence>
<sequence>MEKNNKKCVLCGCKDHRLIGCFRHSAKTCSCYKKQDN</sequence>
<dbReference type="Proteomes" id="UP000014065">
    <property type="component" value="Unassembled WGS sequence"/>
</dbReference>